<dbReference type="AlphaFoldDB" id="A0A179V9H5"/>
<evidence type="ECO:0000313" key="2">
    <source>
        <dbReference type="EMBL" id="OAT68550.1"/>
    </source>
</evidence>
<proteinExistence type="predicted"/>
<dbReference type="Gene3D" id="2.60.40.1650">
    <property type="entry name" value="Porin MspA (Ig-like beta-sandwich domain)"/>
    <property type="match status" value="1"/>
</dbReference>
<dbReference type="EMBL" id="LQYE01000014">
    <property type="protein sequence ID" value="OAT68550.1"/>
    <property type="molecule type" value="Genomic_DNA"/>
</dbReference>
<organism evidence="2 3">
    <name type="scientific">Mycobacteroides immunogenum</name>
    <dbReference type="NCBI Taxonomy" id="83262"/>
    <lineage>
        <taxon>Bacteria</taxon>
        <taxon>Bacillati</taxon>
        <taxon>Actinomycetota</taxon>
        <taxon>Actinomycetes</taxon>
        <taxon>Mycobacteriales</taxon>
        <taxon>Mycobacteriaceae</taxon>
        <taxon>Mycobacteroides</taxon>
    </lineage>
</organism>
<sequence length="191" mass="19403">MAAADPLPVADVTQSAVTDDGWHLSASLTRMAINSVPNMAATAFTREGFVTGKAAASIDGNGAIPVNTGSLVMGLQLGCQIDLSEGGSVDVGADAGINPGFSGSSNLLGMIGPYAEVNGSISVNLLPGTIKNIVLGKKTLKGRTGEIVVHDAHVKVDACGGPVSIRFFTTAMIDTDKSDDSVNVYGDILNL</sequence>
<accession>A0A179V9H5</accession>
<dbReference type="Pfam" id="PF09203">
    <property type="entry name" value="MspA"/>
    <property type="match status" value="1"/>
</dbReference>
<dbReference type="Proteomes" id="UP000186919">
    <property type="component" value="Unassembled WGS sequence"/>
</dbReference>
<protein>
    <recommendedName>
        <fullName evidence="4">MspA protein</fullName>
    </recommendedName>
</protein>
<evidence type="ECO:0000313" key="3">
    <source>
        <dbReference type="Proteomes" id="UP000186919"/>
    </source>
</evidence>
<gene>
    <name evidence="2" type="ORF">AWB85_24670</name>
</gene>
<evidence type="ECO:0000256" key="1">
    <source>
        <dbReference type="ARBA" id="ARBA00022729"/>
    </source>
</evidence>
<dbReference type="OrthoDB" id="4406952at2"/>
<dbReference type="SUPFAM" id="SSF56959">
    <property type="entry name" value="Leukocidin-like"/>
    <property type="match status" value="1"/>
</dbReference>
<dbReference type="InterPro" id="IPR036435">
    <property type="entry name" value="Leukocidin/porin_MspA_sf"/>
</dbReference>
<evidence type="ECO:0008006" key="4">
    <source>
        <dbReference type="Google" id="ProtNLM"/>
    </source>
</evidence>
<name>A0A179V9H5_9MYCO</name>
<dbReference type="Gene3D" id="2.10.300.10">
    <property type="entry name" value="Porin MspA ribbon domain"/>
    <property type="match status" value="1"/>
</dbReference>
<dbReference type="InterPro" id="IPR015286">
    <property type="entry name" value="Porin_fam_mycobact-type"/>
</dbReference>
<dbReference type="PATRIC" id="fig|83262.3.peg.5176"/>
<keyword evidence="1" id="KW-0732">Signal</keyword>
<reference evidence="2 3" key="1">
    <citation type="submission" date="2016-01" db="EMBL/GenBank/DDBJ databases">
        <title>Mycobacterium immunogenum strain CD11_6 genome sequencing and assembly.</title>
        <authorList>
            <person name="Kaur G."/>
            <person name="Nair G.R."/>
            <person name="Mayilraj S."/>
        </authorList>
    </citation>
    <scope>NUCLEOTIDE SEQUENCE [LARGE SCALE GENOMIC DNA]</scope>
    <source>
        <strain evidence="2 3">CD11-6</strain>
    </source>
</reference>
<comment type="caution">
    <text evidence="2">The sequence shown here is derived from an EMBL/GenBank/DDBJ whole genome shotgun (WGS) entry which is preliminary data.</text>
</comment>